<evidence type="ECO:0000313" key="8">
    <source>
        <dbReference type="EMBL" id="KOO25978.1"/>
    </source>
</evidence>
<dbReference type="Pfam" id="PF01068">
    <property type="entry name" value="DNA_ligase_A_M"/>
    <property type="match status" value="1"/>
</dbReference>
<feature type="compositionally biased region" description="Basic residues" evidence="6">
    <location>
        <begin position="1"/>
        <end position="10"/>
    </location>
</feature>
<evidence type="ECO:0000256" key="6">
    <source>
        <dbReference type="SAM" id="MobiDB-lite"/>
    </source>
</evidence>
<keyword evidence="4" id="KW-0227">DNA damage</keyword>
<dbReference type="EMBL" id="JWZX01002905">
    <property type="protein sequence ID" value="KOO25978.1"/>
    <property type="molecule type" value="Genomic_DNA"/>
</dbReference>
<dbReference type="GO" id="GO:0006260">
    <property type="term" value="P:DNA replication"/>
    <property type="evidence" value="ECO:0007669"/>
    <property type="project" value="UniProtKB-KW"/>
</dbReference>
<dbReference type="PANTHER" id="PTHR47810:SF1">
    <property type="entry name" value="DNA LIGASE B"/>
    <property type="match status" value="1"/>
</dbReference>
<evidence type="ECO:0000259" key="7">
    <source>
        <dbReference type="Pfam" id="PF01068"/>
    </source>
</evidence>
<name>A0A0M0JIE2_9EUKA</name>
<evidence type="ECO:0000256" key="1">
    <source>
        <dbReference type="ARBA" id="ARBA00001968"/>
    </source>
</evidence>
<dbReference type="SUPFAM" id="SSF50249">
    <property type="entry name" value="Nucleic acid-binding proteins"/>
    <property type="match status" value="1"/>
</dbReference>
<comment type="caution">
    <text evidence="8">The sequence shown here is derived from an EMBL/GenBank/DDBJ whole genome shotgun (WGS) entry which is preliminary data.</text>
</comment>
<dbReference type="InterPro" id="IPR050326">
    <property type="entry name" value="NAD_dep_DNA_ligaseB"/>
</dbReference>
<dbReference type="CDD" id="cd07896">
    <property type="entry name" value="Adenylation_kDNA_ligase_like"/>
    <property type="match status" value="1"/>
</dbReference>
<dbReference type="GO" id="GO:0006310">
    <property type="term" value="P:DNA recombination"/>
    <property type="evidence" value="ECO:0007669"/>
    <property type="project" value="InterPro"/>
</dbReference>
<feature type="region of interest" description="Disordered" evidence="6">
    <location>
        <begin position="1"/>
        <end position="33"/>
    </location>
</feature>
<keyword evidence="2 8" id="KW-0436">Ligase</keyword>
<protein>
    <submittedName>
        <fullName evidence="8">DNA ligase</fullName>
    </submittedName>
</protein>
<keyword evidence="3" id="KW-0235">DNA replication</keyword>
<proteinExistence type="predicted"/>
<dbReference type="PANTHER" id="PTHR47810">
    <property type="entry name" value="DNA LIGASE"/>
    <property type="match status" value="1"/>
</dbReference>
<keyword evidence="9" id="KW-1185">Reference proteome</keyword>
<reference evidence="9" key="1">
    <citation type="journal article" date="2015" name="PLoS Genet.">
        <title>Genome Sequence and Transcriptome Analyses of Chrysochromulina tobin: Metabolic Tools for Enhanced Algal Fitness in the Prominent Order Prymnesiales (Haptophyceae).</title>
        <authorList>
            <person name="Hovde B.T."/>
            <person name="Deodato C.R."/>
            <person name="Hunsperger H.M."/>
            <person name="Ryken S.A."/>
            <person name="Yost W."/>
            <person name="Jha R.K."/>
            <person name="Patterson J."/>
            <person name="Monnat R.J. Jr."/>
            <person name="Barlow S.B."/>
            <person name="Starkenburg S.R."/>
            <person name="Cattolico R.A."/>
        </authorList>
    </citation>
    <scope>NUCLEOTIDE SEQUENCE</scope>
    <source>
        <strain evidence="9">CCMP291</strain>
    </source>
</reference>
<dbReference type="GO" id="GO:0003910">
    <property type="term" value="F:DNA ligase (ATP) activity"/>
    <property type="evidence" value="ECO:0007669"/>
    <property type="project" value="InterPro"/>
</dbReference>
<comment type="cofactor">
    <cofactor evidence="1">
        <name>a divalent metal cation</name>
        <dbReference type="ChEBI" id="CHEBI:60240"/>
    </cofactor>
</comment>
<keyword evidence="5" id="KW-0234">DNA repair</keyword>
<accession>A0A0M0JIE2</accession>
<dbReference type="Gene3D" id="3.30.1490.70">
    <property type="match status" value="1"/>
</dbReference>
<dbReference type="Gene3D" id="3.30.470.30">
    <property type="entry name" value="DNA ligase/mRNA capping enzyme"/>
    <property type="match status" value="1"/>
</dbReference>
<dbReference type="GO" id="GO:0006281">
    <property type="term" value="P:DNA repair"/>
    <property type="evidence" value="ECO:0007669"/>
    <property type="project" value="UniProtKB-KW"/>
</dbReference>
<dbReference type="InterPro" id="IPR012340">
    <property type="entry name" value="NA-bd_OB-fold"/>
</dbReference>
<evidence type="ECO:0000256" key="2">
    <source>
        <dbReference type="ARBA" id="ARBA00022598"/>
    </source>
</evidence>
<gene>
    <name evidence="8" type="ORF">Ctob_009893</name>
</gene>
<evidence type="ECO:0000256" key="4">
    <source>
        <dbReference type="ARBA" id="ARBA00022763"/>
    </source>
</evidence>
<sequence>MRRCCIKRKRNGPETDDEEQSQEEGGPPAPVHARVASLHFGHKPPPEERLRPSGGNHFAAFGGGRFGARRQQDAINFGISLASNFSPGTDLRGFVAMEKLDGVRATWEVARDPPCFRTRRGNELTPPPSMLALLPRDLRLDGELWLGRGRFEQTWAAVQRPQEATWSEVKFMVFDAPGARGGFEERLETARERLGRGGAFAEATSDRVQVVGTRACEDVTTKEALLEHVCQRGGEGLILRRASSRFVAGHSPDLFKCKRWLDAEAKVLKYRAKGKDSLRCQALDSGVTFDLTWNRSTAPPPPGSIVSFAYQLGLQGGPRFPKFLRERPDLEGMLERTGC</sequence>
<dbReference type="OrthoDB" id="411785at2759"/>
<feature type="domain" description="ATP-dependent DNA ligase family profile" evidence="7">
    <location>
        <begin position="94"/>
        <end position="258"/>
    </location>
</feature>
<evidence type="ECO:0000256" key="5">
    <source>
        <dbReference type="ARBA" id="ARBA00023204"/>
    </source>
</evidence>
<evidence type="ECO:0000313" key="9">
    <source>
        <dbReference type="Proteomes" id="UP000037460"/>
    </source>
</evidence>
<dbReference type="Proteomes" id="UP000037460">
    <property type="component" value="Unassembled WGS sequence"/>
</dbReference>
<dbReference type="SUPFAM" id="SSF56091">
    <property type="entry name" value="DNA ligase/mRNA capping enzyme, catalytic domain"/>
    <property type="match status" value="1"/>
</dbReference>
<dbReference type="AlphaFoldDB" id="A0A0M0JIE2"/>
<organism evidence="8 9">
    <name type="scientific">Chrysochromulina tobinii</name>
    <dbReference type="NCBI Taxonomy" id="1460289"/>
    <lineage>
        <taxon>Eukaryota</taxon>
        <taxon>Haptista</taxon>
        <taxon>Haptophyta</taxon>
        <taxon>Prymnesiophyceae</taxon>
        <taxon>Prymnesiales</taxon>
        <taxon>Chrysochromulinaceae</taxon>
        <taxon>Chrysochromulina</taxon>
    </lineage>
</organism>
<evidence type="ECO:0000256" key="3">
    <source>
        <dbReference type="ARBA" id="ARBA00022705"/>
    </source>
</evidence>
<dbReference type="GO" id="GO:0005524">
    <property type="term" value="F:ATP binding"/>
    <property type="evidence" value="ECO:0007669"/>
    <property type="project" value="InterPro"/>
</dbReference>
<dbReference type="InterPro" id="IPR012310">
    <property type="entry name" value="DNA_ligase_ATP-dep_cent"/>
</dbReference>